<sequence>MVIPDILSKKESVIESSRVEKIKGKEPNIAILNQERAVNKNACCRFNFLS</sequence>
<name>Q1V0W6_PELU1</name>
<reference evidence="1 2" key="1">
    <citation type="submission" date="2006-04" db="EMBL/GenBank/DDBJ databases">
        <authorList>
            <person name="Giovannoni S.J."/>
            <person name="Cho J.-C."/>
            <person name="Ferriera S."/>
            <person name="Johnson J."/>
            <person name="Kravitz S."/>
            <person name="Halpern A."/>
            <person name="Remington K."/>
            <person name="Beeson K."/>
            <person name="Tran B."/>
            <person name="Rogers Y.-H."/>
            <person name="Friedman R."/>
            <person name="Venter J.C."/>
        </authorList>
    </citation>
    <scope>NUCLEOTIDE SEQUENCE [LARGE SCALE GENOMIC DNA]</scope>
    <source>
        <strain evidence="1 2">HTCC1002</strain>
    </source>
</reference>
<organism evidence="1 2">
    <name type="scientific">Pelagibacter ubique (strain HTCC1002)</name>
    <dbReference type="NCBI Taxonomy" id="314261"/>
    <lineage>
        <taxon>Bacteria</taxon>
        <taxon>Pseudomonadati</taxon>
        <taxon>Pseudomonadota</taxon>
        <taxon>Alphaproteobacteria</taxon>
        <taxon>Candidatus Pelagibacterales</taxon>
        <taxon>Candidatus Pelagibacteraceae</taxon>
        <taxon>Candidatus Pelagibacter</taxon>
    </lineage>
</organism>
<dbReference type="GO" id="GO:0004824">
    <property type="term" value="F:lysine-tRNA ligase activity"/>
    <property type="evidence" value="ECO:0007669"/>
    <property type="project" value="UniProtKB-EC"/>
</dbReference>
<dbReference type="HOGENOM" id="CLU_3115808_0_0_5"/>
<keyword evidence="1" id="KW-0436">Ligase</keyword>
<gene>
    <name evidence="1" type="ORF">PU1002_05306</name>
</gene>
<proteinExistence type="predicted"/>
<evidence type="ECO:0000313" key="1">
    <source>
        <dbReference type="EMBL" id="EAS85112.1"/>
    </source>
</evidence>
<protein>
    <submittedName>
        <fullName evidence="1">Lysyl-tRNA synthetase</fullName>
        <ecNumber evidence="1">6.1.1.6</ecNumber>
    </submittedName>
</protein>
<dbReference type="EC" id="6.1.1.6" evidence="1"/>
<comment type="caution">
    <text evidence="1">The sequence shown here is derived from an EMBL/GenBank/DDBJ whole genome shotgun (WGS) entry which is preliminary data.</text>
</comment>
<keyword evidence="1" id="KW-0030">Aminoacyl-tRNA synthetase</keyword>
<evidence type="ECO:0000313" key="2">
    <source>
        <dbReference type="Proteomes" id="UP000005306"/>
    </source>
</evidence>
<dbReference type="EMBL" id="AAPV01000001">
    <property type="protein sequence ID" value="EAS85112.1"/>
    <property type="molecule type" value="Genomic_DNA"/>
</dbReference>
<accession>Q1V0W6</accession>
<dbReference type="AlphaFoldDB" id="Q1V0W6"/>
<dbReference type="Proteomes" id="UP000005306">
    <property type="component" value="Unassembled WGS sequence"/>
</dbReference>